<dbReference type="Gene3D" id="2.60.120.460">
    <property type="entry name" value="YjbQ-like"/>
    <property type="match status" value="1"/>
</dbReference>
<evidence type="ECO:0000256" key="1">
    <source>
        <dbReference type="ARBA" id="ARBA00005534"/>
    </source>
</evidence>
<dbReference type="InterPro" id="IPR001602">
    <property type="entry name" value="UPF0047_YjbQ-like"/>
</dbReference>
<evidence type="ECO:0000313" key="3">
    <source>
        <dbReference type="Proteomes" id="UP000002453"/>
    </source>
</evidence>
<dbReference type="PROSITE" id="PS01314">
    <property type="entry name" value="UPF0047"/>
    <property type="match status" value="1"/>
</dbReference>
<dbReference type="RefSeq" id="WP_004104650.1">
    <property type="nucleotide sequence ID" value="NC_011653.1"/>
</dbReference>
<dbReference type="OrthoDB" id="9801725at2"/>
<evidence type="ECO:0000313" key="2">
    <source>
        <dbReference type="EMBL" id="ACJ75192.1"/>
    </source>
</evidence>
<name>B7IGH8_THEAB</name>
<dbReference type="EMBL" id="CP001185">
    <property type="protein sequence ID" value="ACJ75192.1"/>
    <property type="molecule type" value="Genomic_DNA"/>
</dbReference>
<accession>B7IGH8</accession>
<dbReference type="Pfam" id="PF01894">
    <property type="entry name" value="YjbQ"/>
    <property type="match status" value="1"/>
</dbReference>
<dbReference type="InterPro" id="IPR035917">
    <property type="entry name" value="YjbQ-like_sf"/>
</dbReference>
<dbReference type="HOGENOM" id="CLU_096980_1_1_0"/>
<evidence type="ECO:0008006" key="4">
    <source>
        <dbReference type="Google" id="ProtNLM"/>
    </source>
</evidence>
<sequence>MLYSLEVPTKTRNEFIDITHKIEETISKSGIKSGICVVFVPHTTAAVTINENADPSVKSDIVKTLNKVIPANWDYTHIEGNSDSHIKSTLVSPSITLIIENGKLVLGTWQGVYFCEFDGPRRRKVFIKILSD</sequence>
<keyword evidence="3" id="KW-1185">Reference proteome</keyword>
<dbReference type="AlphaFoldDB" id="B7IGH8"/>
<proteinExistence type="inferred from homology"/>
<dbReference type="PANTHER" id="PTHR30615:SF8">
    <property type="entry name" value="UPF0047 PROTEIN C4A8.02C"/>
    <property type="match status" value="1"/>
</dbReference>
<dbReference type="PIRSF" id="PIRSF004681">
    <property type="entry name" value="UCP004681"/>
    <property type="match status" value="1"/>
</dbReference>
<dbReference type="eggNOG" id="COG0432">
    <property type="taxonomic scope" value="Bacteria"/>
</dbReference>
<protein>
    <recommendedName>
        <fullName evidence="4">YjbQ family protein</fullName>
    </recommendedName>
</protein>
<dbReference type="PANTHER" id="PTHR30615">
    <property type="entry name" value="UNCHARACTERIZED PROTEIN YJBQ-RELATED"/>
    <property type="match status" value="1"/>
</dbReference>
<comment type="similarity">
    <text evidence="1">Belongs to the UPF0047 family.</text>
</comment>
<dbReference type="STRING" id="484019.THA_724"/>
<dbReference type="SUPFAM" id="SSF111038">
    <property type="entry name" value="YjbQ-like"/>
    <property type="match status" value="1"/>
</dbReference>
<gene>
    <name evidence="2" type="ordered locus">THA_724</name>
</gene>
<dbReference type="Proteomes" id="UP000002453">
    <property type="component" value="Chromosome"/>
</dbReference>
<organism evidence="2 3">
    <name type="scientific">Thermosipho africanus (strain TCF52B)</name>
    <dbReference type="NCBI Taxonomy" id="484019"/>
    <lineage>
        <taxon>Bacteria</taxon>
        <taxon>Thermotogati</taxon>
        <taxon>Thermotogota</taxon>
        <taxon>Thermotogae</taxon>
        <taxon>Thermotogales</taxon>
        <taxon>Fervidobacteriaceae</taxon>
        <taxon>Thermosipho</taxon>
    </lineage>
</organism>
<reference evidence="2 3" key="1">
    <citation type="journal article" date="2009" name="J. Bacteriol.">
        <title>The genome of Thermosipho africanus TCF52B: lateral genetic connections to the Firmicutes and Archaea.</title>
        <authorList>
            <person name="Nesboe C.L."/>
            <person name="Bapteste E."/>
            <person name="Curtis B."/>
            <person name="Dahle H."/>
            <person name="Lopez P."/>
            <person name="Macleod D."/>
            <person name="Dlutek M."/>
            <person name="Bowman S."/>
            <person name="Zhaxybayeva O."/>
            <person name="Birkeland N.-K."/>
            <person name="Doolittle W.F."/>
        </authorList>
    </citation>
    <scope>NUCLEOTIDE SEQUENCE [LARGE SCALE GENOMIC DNA]</scope>
    <source>
        <strain evidence="2 3">TCF52B</strain>
    </source>
</reference>
<dbReference type="KEGG" id="taf:THA_724"/>
<dbReference type="NCBIfam" id="TIGR00149">
    <property type="entry name" value="TIGR00149_YjbQ"/>
    <property type="match status" value="1"/>
</dbReference>